<dbReference type="Proteomes" id="UP001353858">
    <property type="component" value="Unassembled WGS sequence"/>
</dbReference>
<feature type="domain" description="RRM" evidence="6">
    <location>
        <begin position="226"/>
        <end position="304"/>
    </location>
</feature>
<name>A0AAN7PMJ2_9COLE</name>
<feature type="compositionally biased region" description="Acidic residues" evidence="5">
    <location>
        <begin position="81"/>
        <end position="91"/>
    </location>
</feature>
<feature type="compositionally biased region" description="Basic and acidic residues" evidence="5">
    <location>
        <begin position="563"/>
        <end position="590"/>
    </location>
</feature>
<feature type="compositionally biased region" description="Acidic residues" evidence="5">
    <location>
        <begin position="143"/>
        <end position="156"/>
    </location>
</feature>
<feature type="compositionally biased region" description="Low complexity" evidence="5">
    <location>
        <begin position="730"/>
        <end position="742"/>
    </location>
</feature>
<feature type="compositionally biased region" description="Basic and acidic residues" evidence="5">
    <location>
        <begin position="636"/>
        <end position="690"/>
    </location>
</feature>
<feature type="compositionally biased region" description="Polar residues" evidence="5">
    <location>
        <begin position="202"/>
        <end position="223"/>
    </location>
</feature>
<dbReference type="GO" id="GO:0005634">
    <property type="term" value="C:nucleus"/>
    <property type="evidence" value="ECO:0007669"/>
    <property type="project" value="UniProtKB-SubCell"/>
</dbReference>
<dbReference type="GO" id="GO:0006357">
    <property type="term" value="P:regulation of transcription by RNA polymerase II"/>
    <property type="evidence" value="ECO:0007669"/>
    <property type="project" value="TreeGrafter"/>
</dbReference>
<evidence type="ECO:0000259" key="7">
    <source>
        <dbReference type="PROSITE" id="PS50800"/>
    </source>
</evidence>
<proteinExistence type="predicted"/>
<dbReference type="Gene3D" id="3.30.70.330">
    <property type="match status" value="1"/>
</dbReference>
<evidence type="ECO:0000256" key="1">
    <source>
        <dbReference type="ARBA" id="ARBA00004123"/>
    </source>
</evidence>
<keyword evidence="9" id="KW-1185">Reference proteome</keyword>
<reference evidence="9" key="1">
    <citation type="submission" date="2023-01" db="EMBL/GenBank/DDBJ databases">
        <title>Key to firefly adult light organ development and bioluminescence: homeobox transcription factors regulate luciferase expression and transportation to peroxisome.</title>
        <authorList>
            <person name="Fu X."/>
        </authorList>
    </citation>
    <scope>NUCLEOTIDE SEQUENCE [LARGE SCALE GENOMIC DNA]</scope>
</reference>
<dbReference type="InterPro" id="IPR012677">
    <property type="entry name" value="Nucleotide-bd_a/b_plait_sf"/>
</dbReference>
<feature type="region of interest" description="Disordered" evidence="5">
    <location>
        <begin position="307"/>
        <end position="407"/>
    </location>
</feature>
<evidence type="ECO:0000256" key="2">
    <source>
        <dbReference type="ARBA" id="ARBA00022884"/>
    </source>
</evidence>
<dbReference type="EMBL" id="JARPUR010000008">
    <property type="protein sequence ID" value="KAK4871744.1"/>
    <property type="molecule type" value="Genomic_DNA"/>
</dbReference>
<evidence type="ECO:0000313" key="9">
    <source>
        <dbReference type="Proteomes" id="UP001353858"/>
    </source>
</evidence>
<organism evidence="8 9">
    <name type="scientific">Aquatica leii</name>
    <dbReference type="NCBI Taxonomy" id="1421715"/>
    <lineage>
        <taxon>Eukaryota</taxon>
        <taxon>Metazoa</taxon>
        <taxon>Ecdysozoa</taxon>
        <taxon>Arthropoda</taxon>
        <taxon>Hexapoda</taxon>
        <taxon>Insecta</taxon>
        <taxon>Pterygota</taxon>
        <taxon>Neoptera</taxon>
        <taxon>Endopterygota</taxon>
        <taxon>Coleoptera</taxon>
        <taxon>Polyphaga</taxon>
        <taxon>Elateriformia</taxon>
        <taxon>Elateroidea</taxon>
        <taxon>Lampyridae</taxon>
        <taxon>Luciolinae</taxon>
        <taxon>Aquatica</taxon>
    </lineage>
</organism>
<dbReference type="InterPro" id="IPR003034">
    <property type="entry name" value="SAP_dom"/>
</dbReference>
<protein>
    <recommendedName>
        <fullName evidence="10">SAFB-like transcription modulator</fullName>
    </recommendedName>
</protein>
<dbReference type="InterPro" id="IPR051738">
    <property type="entry name" value="SAF_Modulators"/>
</dbReference>
<feature type="compositionally biased region" description="Basic and acidic residues" evidence="5">
    <location>
        <begin position="516"/>
        <end position="538"/>
    </location>
</feature>
<evidence type="ECO:0000256" key="3">
    <source>
        <dbReference type="ARBA" id="ARBA00023242"/>
    </source>
</evidence>
<dbReference type="PANTHER" id="PTHR15683:SF8">
    <property type="entry name" value="SCAFFOLD ATTACHMENT FACTOR B, ISOFORM B"/>
    <property type="match status" value="1"/>
</dbReference>
<feature type="compositionally biased region" description="Polar residues" evidence="5">
    <location>
        <begin position="746"/>
        <end position="757"/>
    </location>
</feature>
<dbReference type="GO" id="GO:0043565">
    <property type="term" value="F:sequence-specific DNA binding"/>
    <property type="evidence" value="ECO:0007669"/>
    <property type="project" value="TreeGrafter"/>
</dbReference>
<dbReference type="Pfam" id="PF00076">
    <property type="entry name" value="RRM_1"/>
    <property type="match status" value="1"/>
</dbReference>
<dbReference type="SMART" id="SM00513">
    <property type="entry name" value="SAP"/>
    <property type="match status" value="1"/>
</dbReference>
<sequence>MSSDTENCKLPDLRVVDLRSELEKRGLDKAGNKQALLERLQKALQDEGLDPETYQFGKLSAKRLSTSLNQVDAKDQGNDDKGDDETVEEASEAEKNKTNGVNEDKKAATEVKNRSSNTFKVEENPSSKADNNAESDSLIQLTLEEEETFQDEEIDNGSELKSDTRADKPEKEDTKNASNKNQDAAKELADNSQKTQDKKQEGNASTVGASNTKTAPKNKRSYSQSRNLWITNIAQTTRATELKQALSAHGKVSGAKVVINAKYPGACCYGYVTMDSVEDADNCIAKLNNTELNGHIIRIEKVRPDHMNSVKLNQKLRTDTNKDKNKPSNVTKGPRSKSKDGKDEKKEATKEGDKNEKDDNQKADLSGKRAEVKRESRSRGRSDDKLNQAHAKNIRSKQERDILTFDKIKEERERQRLRERERILREESRRRREEAARQRDIERMQRSEAVRLEREREKLRVEREKLERDKAEIIRLERERQRVEREKLELEKLELQRVKMRLQEEDRRTLKRPSSYRREEAYDDRKRMTTERRYEESPQMRFDPPGGVKAPSPSSKKFGSSSKEFKSRVVYDKRDSYPKRDRDFEGDRSHPQSSISRGSPTTITKYEGSSVFSIGRERDIHDSRARDASAVTNPRMAKDSRYNEREREPHYRSIRDDRDRRSIPEHKSDVRSSREHRYADASKEPQRFDRNSGGNSWGHPGSSKFNQTGGSGMSSKPWGKETWRPVEPTNSSDRWNSSSMSRGAPMSTNNFQGNSNMDLGPSCPPPPAINNYGGDRFEYKTMSNIRKY</sequence>
<feature type="compositionally biased region" description="Basic and acidic residues" evidence="5">
    <location>
        <begin position="183"/>
        <end position="201"/>
    </location>
</feature>
<feature type="compositionally biased region" description="Basic and acidic residues" evidence="5">
    <location>
        <begin position="316"/>
        <end position="326"/>
    </location>
</feature>
<evidence type="ECO:0000313" key="8">
    <source>
        <dbReference type="EMBL" id="KAK4871744.1"/>
    </source>
</evidence>
<dbReference type="Gene3D" id="1.10.720.30">
    <property type="entry name" value="SAP domain"/>
    <property type="match status" value="1"/>
</dbReference>
<feature type="compositionally biased region" description="Polar residues" evidence="5">
    <location>
        <begin position="591"/>
        <end position="604"/>
    </location>
</feature>
<dbReference type="SUPFAM" id="SSF54928">
    <property type="entry name" value="RNA-binding domain, RBD"/>
    <property type="match status" value="1"/>
</dbReference>
<comment type="caution">
    <text evidence="8">The sequence shown here is derived from an EMBL/GenBank/DDBJ whole genome shotgun (WGS) entry which is preliminary data.</text>
</comment>
<feature type="compositionally biased region" description="Basic and acidic residues" evidence="5">
    <location>
        <begin position="396"/>
        <end position="407"/>
    </location>
</feature>
<evidence type="ECO:0000256" key="5">
    <source>
        <dbReference type="SAM" id="MobiDB-lite"/>
    </source>
</evidence>
<dbReference type="PROSITE" id="PS50102">
    <property type="entry name" value="RRM"/>
    <property type="match status" value="1"/>
</dbReference>
<dbReference type="SUPFAM" id="SSF68906">
    <property type="entry name" value="SAP domain"/>
    <property type="match status" value="1"/>
</dbReference>
<dbReference type="SMART" id="SM00360">
    <property type="entry name" value="RRM"/>
    <property type="match status" value="1"/>
</dbReference>
<dbReference type="GO" id="GO:0003723">
    <property type="term" value="F:RNA binding"/>
    <property type="evidence" value="ECO:0007669"/>
    <property type="project" value="UniProtKB-UniRule"/>
</dbReference>
<dbReference type="InterPro" id="IPR000504">
    <property type="entry name" value="RRM_dom"/>
</dbReference>
<dbReference type="GO" id="GO:0050684">
    <property type="term" value="P:regulation of mRNA processing"/>
    <property type="evidence" value="ECO:0007669"/>
    <property type="project" value="TreeGrafter"/>
</dbReference>
<evidence type="ECO:0000259" key="6">
    <source>
        <dbReference type="PROSITE" id="PS50102"/>
    </source>
</evidence>
<keyword evidence="2 4" id="KW-0694">RNA-binding</keyword>
<dbReference type="InterPro" id="IPR036361">
    <property type="entry name" value="SAP_dom_sf"/>
</dbReference>
<feature type="compositionally biased region" description="Basic and acidic residues" evidence="5">
    <location>
        <begin position="615"/>
        <end position="627"/>
    </location>
</feature>
<accession>A0AAN7PMJ2</accession>
<dbReference type="AlphaFoldDB" id="A0AAN7PMJ2"/>
<dbReference type="PROSITE" id="PS50800">
    <property type="entry name" value="SAP"/>
    <property type="match status" value="1"/>
</dbReference>
<comment type="subcellular location">
    <subcellularLocation>
        <location evidence="1">Nucleus</location>
    </subcellularLocation>
</comment>
<evidence type="ECO:0000256" key="4">
    <source>
        <dbReference type="PROSITE-ProRule" id="PRU00176"/>
    </source>
</evidence>
<dbReference type="InterPro" id="IPR035979">
    <property type="entry name" value="RBD_domain_sf"/>
</dbReference>
<feature type="compositionally biased region" description="Basic and acidic residues" evidence="5">
    <location>
        <begin position="337"/>
        <end position="387"/>
    </location>
</feature>
<feature type="compositionally biased region" description="Basic and acidic residues" evidence="5">
    <location>
        <begin position="158"/>
        <end position="175"/>
    </location>
</feature>
<feature type="compositionally biased region" description="Low complexity" evidence="5">
    <location>
        <begin position="549"/>
        <end position="562"/>
    </location>
</feature>
<keyword evidence="3" id="KW-0539">Nucleus</keyword>
<dbReference type="PANTHER" id="PTHR15683">
    <property type="entry name" value="SCAFFOLD ATTACHMENT FACTOR B-RELATED"/>
    <property type="match status" value="1"/>
</dbReference>
<dbReference type="Pfam" id="PF02037">
    <property type="entry name" value="SAP"/>
    <property type="match status" value="1"/>
</dbReference>
<feature type="domain" description="SAP" evidence="7">
    <location>
        <begin position="10"/>
        <end position="44"/>
    </location>
</feature>
<feature type="compositionally biased region" description="Basic and acidic residues" evidence="5">
    <location>
        <begin position="92"/>
        <end position="113"/>
    </location>
</feature>
<feature type="region of interest" description="Disordered" evidence="5">
    <location>
        <begin position="501"/>
        <end position="775"/>
    </location>
</feature>
<feature type="compositionally biased region" description="Polar residues" evidence="5">
    <location>
        <begin position="126"/>
        <end position="138"/>
    </location>
</feature>
<evidence type="ECO:0008006" key="10">
    <source>
        <dbReference type="Google" id="ProtNLM"/>
    </source>
</evidence>
<dbReference type="CDD" id="cd12417">
    <property type="entry name" value="RRM_SAFB_like"/>
    <property type="match status" value="1"/>
</dbReference>
<gene>
    <name evidence="8" type="ORF">RN001_015868</name>
</gene>
<feature type="region of interest" description="Disordered" evidence="5">
    <location>
        <begin position="67"/>
        <end position="223"/>
    </location>
</feature>